<feature type="compositionally biased region" description="Polar residues" evidence="1">
    <location>
        <begin position="160"/>
        <end position="171"/>
    </location>
</feature>
<feature type="region of interest" description="Disordered" evidence="1">
    <location>
        <begin position="152"/>
        <end position="230"/>
    </location>
</feature>
<reference evidence="2 3" key="1">
    <citation type="submission" date="2011-02" db="EMBL/GenBank/DDBJ databases">
        <title>The Genome Sequence of Sphaeroforma arctica JP610.</title>
        <authorList>
            <consortium name="The Broad Institute Genome Sequencing Platform"/>
            <person name="Russ C."/>
            <person name="Cuomo C."/>
            <person name="Young S.K."/>
            <person name="Zeng Q."/>
            <person name="Gargeya S."/>
            <person name="Alvarado L."/>
            <person name="Berlin A."/>
            <person name="Chapman S.B."/>
            <person name="Chen Z."/>
            <person name="Freedman E."/>
            <person name="Gellesch M."/>
            <person name="Goldberg J."/>
            <person name="Griggs A."/>
            <person name="Gujja S."/>
            <person name="Heilman E."/>
            <person name="Heiman D."/>
            <person name="Howarth C."/>
            <person name="Mehta T."/>
            <person name="Neiman D."/>
            <person name="Pearson M."/>
            <person name="Roberts A."/>
            <person name="Saif S."/>
            <person name="Shea T."/>
            <person name="Shenoy N."/>
            <person name="Sisk P."/>
            <person name="Stolte C."/>
            <person name="Sykes S."/>
            <person name="White J."/>
            <person name="Yandava C."/>
            <person name="Burger G."/>
            <person name="Gray M.W."/>
            <person name="Holland P.W.H."/>
            <person name="King N."/>
            <person name="Lang F.B.F."/>
            <person name="Roger A.J."/>
            <person name="Ruiz-Trillo I."/>
            <person name="Haas B."/>
            <person name="Nusbaum C."/>
            <person name="Birren B."/>
        </authorList>
    </citation>
    <scope>NUCLEOTIDE SEQUENCE [LARGE SCALE GENOMIC DNA]</scope>
    <source>
        <strain evidence="2 3">JP610</strain>
    </source>
</reference>
<dbReference type="EMBL" id="KQ241890">
    <property type="protein sequence ID" value="KNC82810.1"/>
    <property type="molecule type" value="Genomic_DNA"/>
</dbReference>
<proteinExistence type="predicted"/>
<dbReference type="Proteomes" id="UP000054560">
    <property type="component" value="Unassembled WGS sequence"/>
</dbReference>
<gene>
    <name evidence="2" type="ORF">SARC_04915</name>
</gene>
<evidence type="ECO:0000313" key="3">
    <source>
        <dbReference type="Proteomes" id="UP000054560"/>
    </source>
</evidence>
<dbReference type="RefSeq" id="XP_014156712.1">
    <property type="nucleotide sequence ID" value="XM_014301237.1"/>
</dbReference>
<dbReference type="GeneID" id="25905419"/>
<organism evidence="2 3">
    <name type="scientific">Sphaeroforma arctica JP610</name>
    <dbReference type="NCBI Taxonomy" id="667725"/>
    <lineage>
        <taxon>Eukaryota</taxon>
        <taxon>Ichthyosporea</taxon>
        <taxon>Ichthyophonida</taxon>
        <taxon>Sphaeroforma</taxon>
    </lineage>
</organism>
<dbReference type="AlphaFoldDB" id="A0A0L0G150"/>
<sequence>MAGMCLLWTEDDVRRRGSQLRIHTDGVPYDAEYTDQPALREHCIAALRTILVGKQVSLPTRPSYTFIRTLRLLESSAAHRTVWALVAERLRTISVQADTLEVLSYTQKHSTTPQKHSHNGFLQPAIHSGPSHTHTHTPSGVIQQEPQFRISCGHHHDSVPHTSTHTESLQSEARGEPSHKHAHKDAQPTTLSADIPPPSMAHATTSEFTPSQSPYRPASPQAVLPDNDNGSVPVYADVGNGEQDRTCTRIDPTPPFPRIHIQQPCSVKGVSTGGVLGDGVPADVPQHTVDKQIINRNTATSSGDGSSVDVDDIRYVVDYARQTEGDYSSIGVAGSSTVVLSSGIGTECPSSTLSGSRAGISSSSFGPSTAVVSPNTDVVGSRSGIMGPDAGIGDLDITGIGYVGDSTSATSTRPGGGVTMGITKEQAIAEGALSCDSGMSDYSDLEEDAFEIADTSVATSDVRLKNTTNVTDSSINRSDVGAHAGLDGEMNETGGVKIRRCGVESDNEVDKEEEMFWSNLGEAWDSVIIDHSLLEGMDADFQSSPKREAEKMSTLFGTDPAIHHRPGRRRKFSRATRLLYD</sequence>
<evidence type="ECO:0000256" key="1">
    <source>
        <dbReference type="SAM" id="MobiDB-lite"/>
    </source>
</evidence>
<accession>A0A0L0G150</accession>
<protein>
    <submittedName>
        <fullName evidence="2">Uncharacterized protein</fullName>
    </submittedName>
</protein>
<feature type="compositionally biased region" description="Polar residues" evidence="1">
    <location>
        <begin position="202"/>
        <end position="214"/>
    </location>
</feature>
<evidence type="ECO:0000313" key="2">
    <source>
        <dbReference type="EMBL" id="KNC82810.1"/>
    </source>
</evidence>
<name>A0A0L0G150_9EUKA</name>
<keyword evidence="3" id="KW-1185">Reference proteome</keyword>
<feature type="region of interest" description="Disordered" evidence="1">
    <location>
        <begin position="108"/>
        <end position="139"/>
    </location>
</feature>
<feature type="compositionally biased region" description="Low complexity" evidence="1">
    <location>
        <begin position="127"/>
        <end position="139"/>
    </location>
</feature>